<evidence type="ECO:0000259" key="2">
    <source>
        <dbReference type="PROSITE" id="PS50975"/>
    </source>
</evidence>
<dbReference type="InterPro" id="IPR013815">
    <property type="entry name" value="ATP_grasp_subdomain_1"/>
</dbReference>
<evidence type="ECO:0000256" key="1">
    <source>
        <dbReference type="PROSITE-ProRule" id="PRU00409"/>
    </source>
</evidence>
<keyword evidence="1" id="KW-0067">ATP-binding</keyword>
<protein>
    <recommendedName>
        <fullName evidence="2">ATP-grasp domain-containing protein</fullName>
    </recommendedName>
</protein>
<proteinExistence type="predicted"/>
<dbReference type="PROSITE" id="PS50975">
    <property type="entry name" value="ATP_GRASP"/>
    <property type="match status" value="1"/>
</dbReference>
<dbReference type="SUPFAM" id="SSF56059">
    <property type="entry name" value="Glutathione synthetase ATP-binding domain-like"/>
    <property type="match status" value="1"/>
</dbReference>
<keyword evidence="1" id="KW-0547">Nucleotide-binding</keyword>
<dbReference type="PANTHER" id="PTHR21621">
    <property type="entry name" value="RIBOSOMAL PROTEIN S6 MODIFICATION PROTEIN"/>
    <property type="match status" value="1"/>
</dbReference>
<dbReference type="Gene3D" id="3.30.1490.20">
    <property type="entry name" value="ATP-grasp fold, A domain"/>
    <property type="match status" value="1"/>
</dbReference>
<comment type="caution">
    <text evidence="3">The sequence shown here is derived from an EMBL/GenBank/DDBJ whole genome shotgun (WGS) entry which is preliminary data.</text>
</comment>
<feature type="domain" description="ATP-grasp" evidence="2">
    <location>
        <begin position="123"/>
        <end position="313"/>
    </location>
</feature>
<dbReference type="Pfam" id="PF08443">
    <property type="entry name" value="RimK"/>
    <property type="match status" value="1"/>
</dbReference>
<dbReference type="GO" id="GO:0005524">
    <property type="term" value="F:ATP binding"/>
    <property type="evidence" value="ECO:0007669"/>
    <property type="project" value="UniProtKB-UniRule"/>
</dbReference>
<reference evidence="4" key="1">
    <citation type="submission" date="2017-09" db="EMBL/GenBank/DDBJ databases">
        <title>Depth-based differentiation of microbial function through sediment-hosted aquifers and enrichment of novel symbionts in the deep terrestrial subsurface.</title>
        <authorList>
            <person name="Probst A.J."/>
            <person name="Ladd B."/>
            <person name="Jarett J.K."/>
            <person name="Geller-Mcgrath D.E."/>
            <person name="Sieber C.M.K."/>
            <person name="Emerson J.B."/>
            <person name="Anantharaman K."/>
            <person name="Thomas B.C."/>
            <person name="Malmstrom R."/>
            <person name="Stieglmeier M."/>
            <person name="Klingl A."/>
            <person name="Woyke T."/>
            <person name="Ryan C.M."/>
            <person name="Banfield J.F."/>
        </authorList>
    </citation>
    <scope>NUCLEOTIDE SEQUENCE [LARGE SCALE GENOMIC DNA]</scope>
</reference>
<dbReference type="EMBL" id="PFPL01000033">
    <property type="protein sequence ID" value="PIZ96109.1"/>
    <property type="molecule type" value="Genomic_DNA"/>
</dbReference>
<organism evidence="3 4">
    <name type="scientific">Candidatus Magasanikbacteria bacterium CG_4_10_14_0_2_um_filter_33_14</name>
    <dbReference type="NCBI Taxonomy" id="1974636"/>
    <lineage>
        <taxon>Bacteria</taxon>
        <taxon>Candidatus Magasanikiibacteriota</taxon>
    </lineage>
</organism>
<evidence type="ECO:0000313" key="4">
    <source>
        <dbReference type="Proteomes" id="UP000231453"/>
    </source>
</evidence>
<dbReference type="Proteomes" id="UP000231453">
    <property type="component" value="Unassembled WGS sequence"/>
</dbReference>
<name>A0A2M7VB03_9BACT</name>
<sequence>MITKRQWNMYRIILKLNLYKIMSKIKFYLFTDSEKDHRIRRFREESAKKNIDFQIVNLYKIVIQDNQIIDQEGNVLKIKKNDITWILANVSTGYVVSKFLKDRNIQVWPNFEAVAFADKFITNSFFSGIQVPTPKTVFINSYHMDDIIKAIGGFPCIIKKNISTVGKYVEIVKSEKEVLQFIKNTFEIASKNILPNNRISFMLQEFVKEAKGTDYRVLCLDGKILGVIKRTAKSGFKSNISLGGTAKQIPLPEKIKKYTKKILKKGDIFYAGIDFIKKGNEYLAIEVNTSAQFKGFEQATNINVAEKIINKLIEKN</sequence>
<dbReference type="PANTHER" id="PTHR21621:SF0">
    <property type="entry name" value="BETA-CITRYLGLUTAMATE SYNTHASE B-RELATED"/>
    <property type="match status" value="1"/>
</dbReference>
<dbReference type="GO" id="GO:0018169">
    <property type="term" value="F:ribosomal S6-glutamic acid ligase activity"/>
    <property type="evidence" value="ECO:0007669"/>
    <property type="project" value="TreeGrafter"/>
</dbReference>
<evidence type="ECO:0000313" key="3">
    <source>
        <dbReference type="EMBL" id="PIZ96109.1"/>
    </source>
</evidence>
<dbReference type="InterPro" id="IPR013651">
    <property type="entry name" value="ATP-grasp_RimK-type"/>
</dbReference>
<accession>A0A2M7VB03</accession>
<dbReference type="Gene3D" id="3.30.470.20">
    <property type="entry name" value="ATP-grasp fold, B domain"/>
    <property type="match status" value="1"/>
</dbReference>
<dbReference type="InterPro" id="IPR011761">
    <property type="entry name" value="ATP-grasp"/>
</dbReference>
<gene>
    <name evidence="3" type="ORF">COX80_02135</name>
</gene>
<dbReference type="GO" id="GO:0005737">
    <property type="term" value="C:cytoplasm"/>
    <property type="evidence" value="ECO:0007669"/>
    <property type="project" value="TreeGrafter"/>
</dbReference>
<dbReference type="GO" id="GO:0046872">
    <property type="term" value="F:metal ion binding"/>
    <property type="evidence" value="ECO:0007669"/>
    <property type="project" value="InterPro"/>
</dbReference>
<dbReference type="AlphaFoldDB" id="A0A2M7VB03"/>
<dbReference type="GO" id="GO:0009432">
    <property type="term" value="P:SOS response"/>
    <property type="evidence" value="ECO:0007669"/>
    <property type="project" value="TreeGrafter"/>
</dbReference>